<dbReference type="InParanoid" id="A0A1J7IBT3"/>
<dbReference type="Gene3D" id="3.20.20.70">
    <property type="entry name" value="Aldolase class I"/>
    <property type="match status" value="1"/>
</dbReference>
<dbReference type="EMBL" id="KV875102">
    <property type="protein sequence ID" value="OIW25151.1"/>
    <property type="molecule type" value="Genomic_DNA"/>
</dbReference>
<dbReference type="FunFam" id="3.20.20.70:FF:000059">
    <property type="entry name" value="N-ethylmaleimide reductase, FMN-linked"/>
    <property type="match status" value="1"/>
</dbReference>
<dbReference type="InterPro" id="IPR013785">
    <property type="entry name" value="Aldolase_TIM"/>
</dbReference>
<dbReference type="AlphaFoldDB" id="A0A1J7IBT3"/>
<feature type="domain" description="NADH:flavin oxidoreductase/NADH oxidase N-terminal" evidence="4">
    <location>
        <begin position="16"/>
        <end position="382"/>
    </location>
</feature>
<evidence type="ECO:0000313" key="6">
    <source>
        <dbReference type="Proteomes" id="UP000182658"/>
    </source>
</evidence>
<dbReference type="GO" id="GO:0003959">
    <property type="term" value="F:NADPH dehydrogenase activity"/>
    <property type="evidence" value="ECO:0007669"/>
    <property type="project" value="TreeGrafter"/>
</dbReference>
<gene>
    <name evidence="5" type="ORF">CONLIGDRAFT_673295</name>
</gene>
<dbReference type="OrthoDB" id="276546at2759"/>
<accession>A0A1J7IBT3</accession>
<comment type="similarity">
    <text evidence="2">Belongs to the NADH:flavin oxidoreductase/NADH oxidase family.</text>
</comment>
<keyword evidence="6" id="KW-1185">Reference proteome</keyword>
<dbReference type="PANTHER" id="PTHR22893">
    <property type="entry name" value="NADH OXIDOREDUCTASE-RELATED"/>
    <property type="match status" value="1"/>
</dbReference>
<evidence type="ECO:0000259" key="4">
    <source>
        <dbReference type="Pfam" id="PF00724"/>
    </source>
</evidence>
<name>A0A1J7IBT3_9PEZI</name>
<evidence type="ECO:0000313" key="5">
    <source>
        <dbReference type="EMBL" id="OIW25151.1"/>
    </source>
</evidence>
<keyword evidence="3" id="KW-0560">Oxidoreductase</keyword>
<dbReference type="SUPFAM" id="SSF51395">
    <property type="entry name" value="FMN-linked oxidoreductases"/>
    <property type="match status" value="1"/>
</dbReference>
<protein>
    <submittedName>
        <fullName evidence="5">FMN-linked oxidoreductase</fullName>
    </submittedName>
</protein>
<dbReference type="Pfam" id="PF00724">
    <property type="entry name" value="Oxidored_FMN"/>
    <property type="match status" value="1"/>
</dbReference>
<dbReference type="GO" id="GO:0016628">
    <property type="term" value="F:oxidoreductase activity, acting on the CH-CH group of donors, NAD or NADP as acceptor"/>
    <property type="evidence" value="ECO:0007669"/>
    <property type="project" value="UniProtKB-ARBA"/>
</dbReference>
<proteinExistence type="inferred from homology"/>
<dbReference type="STRING" id="1408157.A0A1J7IBT3"/>
<comment type="cofactor">
    <cofactor evidence="1">
        <name>FMN</name>
        <dbReference type="ChEBI" id="CHEBI:58210"/>
    </cofactor>
</comment>
<dbReference type="CDD" id="cd02933">
    <property type="entry name" value="OYE_like_FMN"/>
    <property type="match status" value="1"/>
</dbReference>
<evidence type="ECO:0000256" key="1">
    <source>
        <dbReference type="ARBA" id="ARBA00001917"/>
    </source>
</evidence>
<sequence>MPAATSPFAALKDTALFTPLTLGKLALEHRIVQAPLTRMRAEKQGDVNVPGDLLVEYYSQRANKGGLQLTEATDICKTASGYPGVPGVFAESQLAGWKRVTDAVHAKGGSIYVQLWHTGRASGQKMRGGAQPLSSSSIPMQGNYLDGTPCADEPPKPASVEEIQELTQTWAAAAKAAVEQAGFDGVEIHGANGYLLDQFLHDNVNVRDDAYGGSVEKRCRFPLEVIKAVSDAIGADKVGIRLSPFNYFQDTKDSNPNAHWAYLCTQIAGLPNAQRPAYVHMVEPRFDEVLDEEQKMAALAQYTSADGTTAENAPVKKVVNSLTPFRNILKEAGVKFLSAGGFDRDTAAKKIEEGTADAIVMGRYFISNPDLVERLRQGYPLNKYDRTTFYGGDHKGYSDYPFYEQ</sequence>
<dbReference type="InterPro" id="IPR001155">
    <property type="entry name" value="OxRdtase_FMN_N"/>
</dbReference>
<dbReference type="PANTHER" id="PTHR22893:SF129">
    <property type="entry name" value="FLAVIN OXIDOREDUCTASE HXNT"/>
    <property type="match status" value="1"/>
</dbReference>
<dbReference type="InterPro" id="IPR045247">
    <property type="entry name" value="Oye-like"/>
</dbReference>
<evidence type="ECO:0000256" key="2">
    <source>
        <dbReference type="ARBA" id="ARBA00005979"/>
    </source>
</evidence>
<dbReference type="Proteomes" id="UP000182658">
    <property type="component" value="Unassembled WGS sequence"/>
</dbReference>
<reference evidence="5 6" key="1">
    <citation type="submission" date="2016-10" db="EMBL/GenBank/DDBJ databases">
        <title>Draft genome sequence of Coniochaeta ligniaria NRRL30616, a lignocellulolytic fungus for bioabatement of inhibitors in plant biomass hydrolysates.</title>
        <authorList>
            <consortium name="DOE Joint Genome Institute"/>
            <person name="Jimenez D.J."/>
            <person name="Hector R.E."/>
            <person name="Riley R."/>
            <person name="Sun H."/>
            <person name="Grigoriev I.V."/>
            <person name="Van Elsas J.D."/>
            <person name="Nichols N.N."/>
        </authorList>
    </citation>
    <scope>NUCLEOTIDE SEQUENCE [LARGE SCALE GENOMIC DNA]</scope>
    <source>
        <strain evidence="5 6">NRRL 30616</strain>
    </source>
</reference>
<dbReference type="GO" id="GO:0010181">
    <property type="term" value="F:FMN binding"/>
    <property type="evidence" value="ECO:0007669"/>
    <property type="project" value="InterPro"/>
</dbReference>
<organism evidence="5 6">
    <name type="scientific">Coniochaeta ligniaria NRRL 30616</name>
    <dbReference type="NCBI Taxonomy" id="1408157"/>
    <lineage>
        <taxon>Eukaryota</taxon>
        <taxon>Fungi</taxon>
        <taxon>Dikarya</taxon>
        <taxon>Ascomycota</taxon>
        <taxon>Pezizomycotina</taxon>
        <taxon>Sordariomycetes</taxon>
        <taxon>Sordariomycetidae</taxon>
        <taxon>Coniochaetales</taxon>
        <taxon>Coniochaetaceae</taxon>
        <taxon>Coniochaeta</taxon>
    </lineage>
</organism>
<evidence type="ECO:0000256" key="3">
    <source>
        <dbReference type="ARBA" id="ARBA00023002"/>
    </source>
</evidence>
<dbReference type="GO" id="GO:0005829">
    <property type="term" value="C:cytosol"/>
    <property type="evidence" value="ECO:0007669"/>
    <property type="project" value="UniProtKB-ARBA"/>
</dbReference>